<organism evidence="1 2">
    <name type="scientific">Mycobacterium parmense</name>
    <dbReference type="NCBI Taxonomy" id="185642"/>
    <lineage>
        <taxon>Bacteria</taxon>
        <taxon>Bacillati</taxon>
        <taxon>Actinomycetota</taxon>
        <taxon>Actinomycetes</taxon>
        <taxon>Mycobacteriales</taxon>
        <taxon>Mycobacteriaceae</taxon>
        <taxon>Mycobacterium</taxon>
        <taxon>Mycobacterium simiae complex</taxon>
    </lineage>
</organism>
<dbReference type="RefSeq" id="WP_085268723.1">
    <property type="nucleotide sequence ID" value="NZ_AP022614.1"/>
</dbReference>
<proteinExistence type="predicted"/>
<dbReference type="OrthoDB" id="4641426at2"/>
<reference evidence="1 2" key="1">
    <citation type="journal article" date="2019" name="Emerg. Microbes Infect.">
        <title>Comprehensive subspecies identification of 175 nontuberculous mycobacteria species based on 7547 genomic profiles.</title>
        <authorList>
            <person name="Matsumoto Y."/>
            <person name="Kinjo T."/>
            <person name="Motooka D."/>
            <person name="Nabeya D."/>
            <person name="Jung N."/>
            <person name="Uechi K."/>
            <person name="Horii T."/>
            <person name="Iida T."/>
            <person name="Fujita J."/>
            <person name="Nakamura S."/>
        </authorList>
    </citation>
    <scope>NUCLEOTIDE SEQUENCE [LARGE SCALE GENOMIC DNA]</scope>
    <source>
        <strain evidence="1 2">JCM 14742</strain>
    </source>
</reference>
<evidence type="ECO:0000313" key="1">
    <source>
        <dbReference type="EMBL" id="BBZ43837.1"/>
    </source>
</evidence>
<dbReference type="EMBL" id="AP022614">
    <property type="protein sequence ID" value="BBZ43837.1"/>
    <property type="molecule type" value="Genomic_DNA"/>
</dbReference>
<dbReference type="GO" id="GO:0016020">
    <property type="term" value="C:membrane"/>
    <property type="evidence" value="ECO:0007669"/>
    <property type="project" value="InterPro"/>
</dbReference>
<dbReference type="InterPro" id="IPR007313">
    <property type="entry name" value="FxsA"/>
</dbReference>
<protein>
    <submittedName>
        <fullName evidence="1">Membrane protein FxsA</fullName>
    </submittedName>
</protein>
<accession>A0A7I7YRH7</accession>
<dbReference type="Pfam" id="PF04186">
    <property type="entry name" value="FxsA"/>
    <property type="match status" value="1"/>
</dbReference>
<dbReference type="PANTHER" id="PTHR35335">
    <property type="entry name" value="UPF0716 PROTEIN FXSA"/>
    <property type="match status" value="1"/>
</dbReference>
<evidence type="ECO:0000313" key="2">
    <source>
        <dbReference type="Proteomes" id="UP000467105"/>
    </source>
</evidence>
<gene>
    <name evidence="1" type="primary">fxsA</name>
    <name evidence="1" type="ORF">MPRM_11180</name>
</gene>
<dbReference type="PANTHER" id="PTHR35335:SF1">
    <property type="entry name" value="UPF0716 PROTEIN FXSA"/>
    <property type="match status" value="1"/>
</dbReference>
<sequence>MLGRLFLIYAIAEVSVTIALASAVGWGATLLALVAAFLLGWGVVAPMAGSQLVRRILQLRSASAEARGRASDGAMIALATVLVLVPGLLTSAVGLLLLVPPIRSVARPAVSAVALRGLSRWVPLVTFPTTFSAAPRDGRSAGGQDVIDGEVVDVHDFEPAALPADMAEGRGTAPRPDGA</sequence>
<dbReference type="AlphaFoldDB" id="A0A7I7YRH7"/>
<name>A0A7I7YRH7_9MYCO</name>
<dbReference type="Proteomes" id="UP000467105">
    <property type="component" value="Chromosome"/>
</dbReference>
<keyword evidence="2" id="KW-1185">Reference proteome</keyword>
<dbReference type="NCBIfam" id="NF008528">
    <property type="entry name" value="PRK11463.1-2"/>
    <property type="match status" value="1"/>
</dbReference>